<feature type="compositionally biased region" description="Polar residues" evidence="1">
    <location>
        <begin position="19"/>
        <end position="30"/>
    </location>
</feature>
<organism evidence="2 3">
    <name type="scientific">Hyalangium rubrum</name>
    <dbReference type="NCBI Taxonomy" id="3103134"/>
    <lineage>
        <taxon>Bacteria</taxon>
        <taxon>Pseudomonadati</taxon>
        <taxon>Myxococcota</taxon>
        <taxon>Myxococcia</taxon>
        <taxon>Myxococcales</taxon>
        <taxon>Cystobacterineae</taxon>
        <taxon>Archangiaceae</taxon>
        <taxon>Hyalangium</taxon>
    </lineage>
</organism>
<proteinExistence type="predicted"/>
<evidence type="ECO:0000313" key="2">
    <source>
        <dbReference type="EMBL" id="MDY7233109.1"/>
    </source>
</evidence>
<dbReference type="EMBL" id="JAXIVS010000028">
    <property type="protein sequence ID" value="MDY7233109.1"/>
    <property type="molecule type" value="Genomic_DNA"/>
</dbReference>
<reference evidence="2 3" key="1">
    <citation type="submission" date="2023-12" db="EMBL/GenBank/DDBJ databases">
        <title>the genome sequence of Hyalangium sp. s54d21.</title>
        <authorList>
            <person name="Zhang X."/>
        </authorList>
    </citation>
    <scope>NUCLEOTIDE SEQUENCE [LARGE SCALE GENOMIC DNA]</scope>
    <source>
        <strain evidence="3">s54d21</strain>
    </source>
</reference>
<feature type="compositionally biased region" description="Basic and acidic residues" evidence="1">
    <location>
        <begin position="319"/>
        <end position="336"/>
    </location>
</feature>
<feature type="region of interest" description="Disordered" evidence="1">
    <location>
        <begin position="261"/>
        <end position="282"/>
    </location>
</feature>
<evidence type="ECO:0000256" key="1">
    <source>
        <dbReference type="SAM" id="MobiDB-lite"/>
    </source>
</evidence>
<accession>A0ABU5HIW8</accession>
<feature type="region of interest" description="Disordered" evidence="1">
    <location>
        <begin position="1"/>
        <end position="120"/>
    </location>
</feature>
<name>A0ABU5HIW8_9BACT</name>
<keyword evidence="3" id="KW-1185">Reference proteome</keyword>
<gene>
    <name evidence="2" type="ORF">SYV04_42370</name>
</gene>
<sequence length="436" mass="47405">MNLPALNNRPVVARLPTAATGNTLGAQAQKASEPKSENKALGHSMKDMFEAQAKKAAPEKAKAPEKELPAEYKEAVARADEFLNPKSDKKRGEDWHVLNDGRDGKATGKKEEAQASKLVKANEKLEKEALSKLSEGERNQYKEVKDAIATYHDKGSEQLALQKLLFQGKLPGEKDLKGEGTTLDHLARAAKGDDLAKGVQRGDFAGTLARELATPSSINQGSKGTCAPTSLSIDLAEKNPAEYARLSVGLASKEGKVDLADGKTTLHREKETSFKDDGSNRSINQRILAPALMEMANLERDYNDKSGDGAGATSGGLDKLNDAISGKDMKSSEFGDKQKDTAMRIIDSELSQDRNVMTGMRFEEPGKPHSFHEVLVTGTSKENGKDFVHFTNPWGDEEKMSRDDFKNRVFSANYEGPDLGALARATQLNSMRQVTV</sequence>
<feature type="region of interest" description="Disordered" evidence="1">
    <location>
        <begin position="303"/>
        <end position="336"/>
    </location>
</feature>
<protein>
    <submittedName>
        <fullName evidence="2">Uncharacterized protein</fullName>
    </submittedName>
</protein>
<dbReference type="Proteomes" id="UP001291309">
    <property type="component" value="Unassembled WGS sequence"/>
</dbReference>
<feature type="compositionally biased region" description="Basic and acidic residues" evidence="1">
    <location>
        <begin position="32"/>
        <end position="120"/>
    </location>
</feature>
<feature type="compositionally biased region" description="Basic and acidic residues" evidence="1">
    <location>
        <begin position="261"/>
        <end position="279"/>
    </location>
</feature>
<dbReference type="RefSeq" id="WP_321551822.1">
    <property type="nucleotide sequence ID" value="NZ_JAXIVS010000028.1"/>
</dbReference>
<evidence type="ECO:0000313" key="3">
    <source>
        <dbReference type="Proteomes" id="UP001291309"/>
    </source>
</evidence>
<comment type="caution">
    <text evidence="2">The sequence shown here is derived from an EMBL/GenBank/DDBJ whole genome shotgun (WGS) entry which is preliminary data.</text>
</comment>